<proteinExistence type="inferred from homology"/>
<name>A0ABR4N7G5_9FUNG</name>
<dbReference type="EMBL" id="JADGIZ020000024">
    <property type="protein sequence ID" value="KAL2915435.1"/>
    <property type="molecule type" value="Genomic_DNA"/>
</dbReference>
<evidence type="ECO:0000256" key="7">
    <source>
        <dbReference type="ARBA" id="ARBA00023128"/>
    </source>
</evidence>
<comment type="similarity">
    <text evidence="2">Belongs to the MGM101 family.</text>
</comment>
<evidence type="ECO:0000313" key="11">
    <source>
        <dbReference type="EMBL" id="KAL2915435.1"/>
    </source>
</evidence>
<dbReference type="InterPro" id="IPR009446">
    <property type="entry name" value="Mgm101"/>
</dbReference>
<evidence type="ECO:0000256" key="4">
    <source>
        <dbReference type="ARBA" id="ARBA00022763"/>
    </source>
</evidence>
<dbReference type="Pfam" id="PF06420">
    <property type="entry name" value="Mgm101p"/>
    <property type="match status" value="1"/>
</dbReference>
<feature type="compositionally biased region" description="Low complexity" evidence="10">
    <location>
        <begin position="14"/>
        <end position="42"/>
    </location>
</feature>
<evidence type="ECO:0000256" key="3">
    <source>
        <dbReference type="ARBA" id="ARBA00013628"/>
    </source>
</evidence>
<evidence type="ECO:0000256" key="10">
    <source>
        <dbReference type="SAM" id="MobiDB-lite"/>
    </source>
</evidence>
<keyword evidence="5" id="KW-0809">Transit peptide</keyword>
<accession>A0ABR4N7G5</accession>
<comment type="subcellular location">
    <subcellularLocation>
        <location evidence="1">Mitochondrion matrix</location>
        <location evidence="1">Mitochondrion nucleoid</location>
    </subcellularLocation>
</comment>
<evidence type="ECO:0000256" key="2">
    <source>
        <dbReference type="ARBA" id="ARBA00007053"/>
    </source>
</evidence>
<evidence type="ECO:0000256" key="1">
    <source>
        <dbReference type="ARBA" id="ARBA00004436"/>
    </source>
</evidence>
<dbReference type="PANTHER" id="PTHR31404:SF0">
    <property type="entry name" value="MITOCHONDRIAL GENOME MAINTENANCE PROTEIN MGM101"/>
    <property type="match status" value="1"/>
</dbReference>
<keyword evidence="6" id="KW-0238">DNA-binding</keyword>
<feature type="region of interest" description="Disordered" evidence="10">
    <location>
        <begin position="14"/>
        <end position="46"/>
    </location>
</feature>
<keyword evidence="8" id="KW-0234">DNA repair</keyword>
<keyword evidence="12" id="KW-1185">Reference proteome</keyword>
<comment type="caution">
    <text evidence="11">The sequence shown here is derived from an EMBL/GenBank/DDBJ whole genome shotgun (WGS) entry which is preliminary data.</text>
</comment>
<gene>
    <name evidence="11" type="ORF">HK105_205051</name>
</gene>
<feature type="region of interest" description="Disordered" evidence="10">
    <location>
        <begin position="226"/>
        <end position="245"/>
    </location>
</feature>
<dbReference type="PANTHER" id="PTHR31404">
    <property type="entry name" value="MITOCHONDRIAL GENOME MAINTENANCE PROTEIN MGM101"/>
    <property type="match status" value="1"/>
</dbReference>
<feature type="compositionally biased region" description="Pro residues" evidence="10">
    <location>
        <begin position="236"/>
        <end position="245"/>
    </location>
</feature>
<evidence type="ECO:0000256" key="6">
    <source>
        <dbReference type="ARBA" id="ARBA00023125"/>
    </source>
</evidence>
<dbReference type="Proteomes" id="UP001527925">
    <property type="component" value="Unassembled WGS sequence"/>
</dbReference>
<keyword evidence="7" id="KW-0496">Mitochondrion</keyword>
<evidence type="ECO:0000256" key="5">
    <source>
        <dbReference type="ARBA" id="ARBA00022946"/>
    </source>
</evidence>
<protein>
    <recommendedName>
        <fullName evidence="3">Mitochondrial genome maintenance protein MGM101</fullName>
    </recommendedName>
</protein>
<reference evidence="11 12" key="1">
    <citation type="submission" date="2023-09" db="EMBL/GenBank/DDBJ databases">
        <title>Pangenome analysis of Batrachochytrium dendrobatidis and related Chytrids.</title>
        <authorList>
            <person name="Yacoub M.N."/>
            <person name="Stajich J.E."/>
            <person name="James T.Y."/>
        </authorList>
    </citation>
    <scope>NUCLEOTIDE SEQUENCE [LARGE SCALE GENOMIC DNA]</scope>
    <source>
        <strain evidence="11 12">JEL0888</strain>
    </source>
</reference>
<keyword evidence="4" id="KW-0227">DNA damage</keyword>
<organism evidence="11 12">
    <name type="scientific">Polyrhizophydium stewartii</name>
    <dbReference type="NCBI Taxonomy" id="2732419"/>
    <lineage>
        <taxon>Eukaryota</taxon>
        <taxon>Fungi</taxon>
        <taxon>Fungi incertae sedis</taxon>
        <taxon>Chytridiomycota</taxon>
        <taxon>Chytridiomycota incertae sedis</taxon>
        <taxon>Chytridiomycetes</taxon>
        <taxon>Rhizophydiales</taxon>
        <taxon>Rhizophydiales incertae sedis</taxon>
        <taxon>Polyrhizophydium</taxon>
    </lineage>
</organism>
<keyword evidence="9" id="KW-1135">Mitochondrion nucleoid</keyword>
<evidence type="ECO:0000256" key="9">
    <source>
        <dbReference type="ARBA" id="ARBA00023271"/>
    </source>
</evidence>
<sequence>MTAVRQAAAAAAAAASKAAPRAAPRAVPRAPKVEAAPTAWPVAAPPNPEAVPAAWSRWTDPRKLYGSVSLQPLSPEAASALAAPAQSSELDIDPERGWLYLRRDAYLRRLDAAVGRNNWALVPIGPVEFTSKQSTIFRPFALLLYSRFVSEAVGDCQISTFAGNAGDNGSVTDATRQLQLAHAWCEYIALVRTCKDLGVASELWDPRVVGKLRDQLFMSVWTSDPASGRNIRQWKPRPPSTPEDD</sequence>
<evidence type="ECO:0000256" key="8">
    <source>
        <dbReference type="ARBA" id="ARBA00023204"/>
    </source>
</evidence>
<evidence type="ECO:0000313" key="12">
    <source>
        <dbReference type="Proteomes" id="UP001527925"/>
    </source>
</evidence>